<dbReference type="SMART" id="SM00903">
    <property type="entry name" value="Flavin_Reduct"/>
    <property type="match status" value="1"/>
</dbReference>
<name>A0ABS5FC96_9BRAD</name>
<evidence type="ECO:0000259" key="3">
    <source>
        <dbReference type="SMART" id="SM00903"/>
    </source>
</evidence>
<dbReference type="Pfam" id="PF01613">
    <property type="entry name" value="Flavin_Reduct"/>
    <property type="match status" value="1"/>
</dbReference>
<organism evidence="4 5">
    <name type="scientific">Bradyrhizobium jicamae</name>
    <dbReference type="NCBI Taxonomy" id="280332"/>
    <lineage>
        <taxon>Bacteria</taxon>
        <taxon>Pseudomonadati</taxon>
        <taxon>Pseudomonadota</taxon>
        <taxon>Alphaproteobacteria</taxon>
        <taxon>Hyphomicrobiales</taxon>
        <taxon>Nitrobacteraceae</taxon>
        <taxon>Bradyrhizobium</taxon>
    </lineage>
</organism>
<keyword evidence="2" id="KW-0560">Oxidoreductase</keyword>
<dbReference type="RefSeq" id="WP_212394235.1">
    <property type="nucleotide sequence ID" value="NZ_JAFCJH010000002.1"/>
</dbReference>
<evidence type="ECO:0000256" key="2">
    <source>
        <dbReference type="ARBA" id="ARBA00023002"/>
    </source>
</evidence>
<evidence type="ECO:0000313" key="4">
    <source>
        <dbReference type="EMBL" id="MBR0794410.1"/>
    </source>
</evidence>
<dbReference type="PANTHER" id="PTHR30466:SF11">
    <property type="entry name" value="FLAVIN-DEPENDENT MONOOXYGENASE, REDUCTASE SUBUNIT HSAB"/>
    <property type="match status" value="1"/>
</dbReference>
<protein>
    <submittedName>
        <fullName evidence="4">Flavin reductase family protein</fullName>
    </submittedName>
</protein>
<accession>A0ABS5FC96</accession>
<feature type="domain" description="Flavin reductase like" evidence="3">
    <location>
        <begin position="12"/>
        <end position="160"/>
    </location>
</feature>
<dbReference type="Gene3D" id="2.30.110.10">
    <property type="entry name" value="Electron Transport, Fmn-binding Protein, Chain A"/>
    <property type="match status" value="1"/>
</dbReference>
<dbReference type="InterPro" id="IPR050268">
    <property type="entry name" value="NADH-dep_flavin_reductase"/>
</dbReference>
<proteinExistence type="inferred from homology"/>
<evidence type="ECO:0000256" key="1">
    <source>
        <dbReference type="ARBA" id="ARBA00008898"/>
    </source>
</evidence>
<dbReference type="SUPFAM" id="SSF50475">
    <property type="entry name" value="FMN-binding split barrel"/>
    <property type="match status" value="1"/>
</dbReference>
<keyword evidence="5" id="KW-1185">Reference proteome</keyword>
<dbReference type="PANTHER" id="PTHR30466">
    <property type="entry name" value="FLAVIN REDUCTASE"/>
    <property type="match status" value="1"/>
</dbReference>
<dbReference type="Proteomes" id="UP001315278">
    <property type="component" value="Unassembled WGS sequence"/>
</dbReference>
<dbReference type="EMBL" id="JAFCJH010000002">
    <property type="protein sequence ID" value="MBR0794410.1"/>
    <property type="molecule type" value="Genomic_DNA"/>
</dbReference>
<dbReference type="InterPro" id="IPR002563">
    <property type="entry name" value="Flavin_Rdtase-like_dom"/>
</dbReference>
<comment type="caution">
    <text evidence="4">The sequence shown here is derived from an EMBL/GenBank/DDBJ whole genome shotgun (WGS) entry which is preliminary data.</text>
</comment>
<reference evidence="5" key="1">
    <citation type="journal article" date="2021" name="ISME J.">
        <title>Evolutionary origin and ecological implication of a unique nif island in free-living Bradyrhizobium lineages.</title>
        <authorList>
            <person name="Tao J."/>
        </authorList>
    </citation>
    <scope>NUCLEOTIDE SEQUENCE [LARGE SCALE GENOMIC DNA]</scope>
    <source>
        <strain evidence="5">SZCCT0434</strain>
    </source>
</reference>
<dbReference type="InterPro" id="IPR012349">
    <property type="entry name" value="Split_barrel_FMN-bd"/>
</dbReference>
<sequence>MSVDAQSFKQAMRHCAGAVALVTVGSEPGKRTGLTVTSACSLSDNPPSVLVCVNRSASAHARILEERHFVINFLNEEHALLALTFSGQKGVNGDDRFGFGRWTTGATGAPVLEDAVAAFDCVLTQELETRTHSVFIGEVQHVRSATAVDPLVYLKSGFHSVRDIRDPVVLGDLDARRVSWNEFS</sequence>
<comment type="similarity">
    <text evidence="1">Belongs to the non-flavoprotein flavin reductase family.</text>
</comment>
<gene>
    <name evidence="4" type="ORF">JQ615_03305</name>
</gene>
<evidence type="ECO:0000313" key="5">
    <source>
        <dbReference type="Proteomes" id="UP001315278"/>
    </source>
</evidence>